<evidence type="ECO:0000313" key="1">
    <source>
        <dbReference type="EMBL" id="KAJ4705407.1"/>
    </source>
</evidence>
<dbReference type="EMBL" id="CM051405">
    <property type="protein sequence ID" value="KAJ4705407.1"/>
    <property type="molecule type" value="Genomic_DNA"/>
</dbReference>
<dbReference type="Proteomes" id="UP001164539">
    <property type="component" value="Chromosome 12"/>
</dbReference>
<accession>A0ACC1X282</accession>
<comment type="caution">
    <text evidence="1">The sequence shown here is derived from an EMBL/GenBank/DDBJ whole genome shotgun (WGS) entry which is preliminary data.</text>
</comment>
<proteinExistence type="predicted"/>
<name>A0ACC1X282_MELAZ</name>
<evidence type="ECO:0000313" key="2">
    <source>
        <dbReference type="Proteomes" id="UP001164539"/>
    </source>
</evidence>
<keyword evidence="2" id="KW-1185">Reference proteome</keyword>
<keyword evidence="1" id="KW-0067">ATP-binding</keyword>
<keyword evidence="1" id="KW-0378">Hydrolase</keyword>
<keyword evidence="1" id="KW-0347">Helicase</keyword>
<organism evidence="1 2">
    <name type="scientific">Melia azedarach</name>
    <name type="common">Chinaberry tree</name>
    <dbReference type="NCBI Taxonomy" id="155640"/>
    <lineage>
        <taxon>Eukaryota</taxon>
        <taxon>Viridiplantae</taxon>
        <taxon>Streptophyta</taxon>
        <taxon>Embryophyta</taxon>
        <taxon>Tracheophyta</taxon>
        <taxon>Spermatophyta</taxon>
        <taxon>Magnoliopsida</taxon>
        <taxon>eudicotyledons</taxon>
        <taxon>Gunneridae</taxon>
        <taxon>Pentapetalae</taxon>
        <taxon>rosids</taxon>
        <taxon>malvids</taxon>
        <taxon>Sapindales</taxon>
        <taxon>Meliaceae</taxon>
        <taxon>Melia</taxon>
    </lineage>
</organism>
<gene>
    <name evidence="1" type="ORF">OWV82_022190</name>
</gene>
<keyword evidence="1" id="KW-0547">Nucleotide-binding</keyword>
<protein>
    <submittedName>
        <fullName evidence="1">ATP-dependent RNA helicase</fullName>
    </submittedName>
</protein>
<reference evidence="1 2" key="1">
    <citation type="journal article" date="2023" name="Science">
        <title>Complex scaffold remodeling in plant triterpene biosynthesis.</title>
        <authorList>
            <person name="De La Pena R."/>
            <person name="Hodgson H."/>
            <person name="Liu J.C."/>
            <person name="Stephenson M.J."/>
            <person name="Martin A.C."/>
            <person name="Owen C."/>
            <person name="Harkess A."/>
            <person name="Leebens-Mack J."/>
            <person name="Jimenez L.E."/>
            <person name="Osbourn A."/>
            <person name="Sattely E.S."/>
        </authorList>
    </citation>
    <scope>NUCLEOTIDE SEQUENCE [LARGE SCALE GENOMIC DNA]</scope>
    <source>
        <strain evidence="2">cv. JPN11</strain>
        <tissue evidence="1">Leaf</tissue>
    </source>
</reference>
<sequence length="1038" mass="115715">MSSRLLGANYTVFFRTSKRFFVAAPVTTLTTTLSTSPFRLPLSNSTLAMSHRPNYRGGQRRGGASTSGRGGGRRGGGGGGGGRGEQRWWDPVWRAERLRQQAAEMEVLDENKWWDKLEQMKRGGEQEMIIKRNFSRADQQTLADMAHQLGLYFHAYNKGKALAVSKVPLPMYRADLDERHGSTQKEIQMSKETERRVGNLLNSSQGKAPVNDSDVASNQGAKQSLPNAKVANTVSTSESDLEKEIFSVQLKERQEKLKASNNVKAMQSFREKLPAFKMKAEFLKAVAENQVLVVSGETGCGKTTQLPQFILEEEISCLRGADCNIICTQPRRISAISVAARISSERGENLGETVGYQIRLESKGTVQTRLLFCTTGVLLRRLVEDPDLNCVSHLLVDEIHERGMNEDFLLIILRDLLPRRPDLRVILMSATINADLFSKYFGNAPTIHIPGLTFPVVDLFLEDVLEKTRYKIKSESDSFQVNSRRRRSREQDSKKDHLTALYEGVDVDSNYKNYSTTTRASLEAWSGALLDLGLVESTIEYICRHEGDGAILVFLTGWNDISKLLDRIKVNKFLGDPSKFLALPLHGSMPTVNQREIFDRPPPNKRKIVLATNIAESSITIDDVVYVVDCGKAKETSYDALNKLACLLPSWISKASAHQRRGRAGRVQPGVCYKLYPRIIHDAMLQYQLPEILRTPLQELCLHIKSLQLGAVGSFLAKALQPPDSLAVQNAIELLKTIGALDDMEELTPLGHHLCTLPLDPNIGKMLLMGAIFQCLNPALTIAAALAHRNPFVLPINMTEEVDAAKRSFAGDSCSDHIALLKAFEGYKDAKRNRRERDFCWENFLSPITLQMMEDMRNQFLDLLSDIGFVDKSKGPSAYNQYSHDLEMVCAVLCAGLYPNVVQCKRRGKRAVFYTKEVGQVTIHPSSVNAGKFTFPLPYMVYSEMVKTNNIFVYDSTNISEYALLLFGGSLTPSKTGEGIEMLGGYLHFSASKSVVELIRKLRGQLDKLLNKKIEDPSFDISVEGKGVVSAAVELLHS</sequence>